<organism evidence="3 4">
    <name type="scientific">Mycolicibacterium pulveris</name>
    <name type="common">Mycobacterium pulveris</name>
    <dbReference type="NCBI Taxonomy" id="36813"/>
    <lineage>
        <taxon>Bacteria</taxon>
        <taxon>Bacillati</taxon>
        <taxon>Actinomycetota</taxon>
        <taxon>Actinomycetes</taxon>
        <taxon>Mycobacteriales</taxon>
        <taxon>Mycobacteriaceae</taxon>
        <taxon>Mycolicibacterium</taxon>
    </lineage>
</organism>
<name>A0A7I7UQE1_MYCPV</name>
<gene>
    <name evidence="3" type="primary">chcA</name>
    <name evidence="3" type="ORF">MPUL_48820</name>
</gene>
<dbReference type="Proteomes" id="UP000467252">
    <property type="component" value="Chromosome"/>
</dbReference>
<dbReference type="AlphaFoldDB" id="A0A7I7UQE1"/>
<proteinExistence type="inferred from homology"/>
<dbReference type="InterPro" id="IPR036291">
    <property type="entry name" value="NAD(P)-bd_dom_sf"/>
</dbReference>
<keyword evidence="2" id="KW-0560">Oxidoreductase</keyword>
<evidence type="ECO:0000256" key="1">
    <source>
        <dbReference type="ARBA" id="ARBA00006484"/>
    </source>
</evidence>
<reference evidence="3 4" key="1">
    <citation type="journal article" date="2019" name="Emerg. Microbes Infect.">
        <title>Comprehensive subspecies identification of 175 nontuberculous mycobacteria species based on 7547 genomic profiles.</title>
        <authorList>
            <person name="Matsumoto Y."/>
            <person name="Kinjo T."/>
            <person name="Motooka D."/>
            <person name="Nabeya D."/>
            <person name="Jung N."/>
            <person name="Uechi K."/>
            <person name="Horii T."/>
            <person name="Iida T."/>
            <person name="Fujita J."/>
            <person name="Nakamura S."/>
        </authorList>
    </citation>
    <scope>NUCLEOTIDE SEQUENCE [LARGE SCALE GENOMIC DNA]</scope>
    <source>
        <strain evidence="3 4">JCM 6370</strain>
    </source>
</reference>
<dbReference type="GO" id="GO:0016491">
    <property type="term" value="F:oxidoreductase activity"/>
    <property type="evidence" value="ECO:0007669"/>
    <property type="project" value="UniProtKB-KW"/>
</dbReference>
<protein>
    <submittedName>
        <fullName evidence="3">1-cyclohexenylcarbonyl CoA reductase</fullName>
    </submittedName>
</protein>
<dbReference type="PANTHER" id="PTHR43477:SF1">
    <property type="entry name" value="DIHYDROANTICAPSIN 7-DEHYDROGENASE"/>
    <property type="match status" value="1"/>
</dbReference>
<dbReference type="PANTHER" id="PTHR43477">
    <property type="entry name" value="DIHYDROANTICAPSIN 7-DEHYDROGENASE"/>
    <property type="match status" value="1"/>
</dbReference>
<evidence type="ECO:0000313" key="3">
    <source>
        <dbReference type="EMBL" id="BBY83724.1"/>
    </source>
</evidence>
<sequence length="246" mass="25737">MRPRTLIIGGSRGVGKATALELASRGHDLALTFHTGHREAKEVAGELGPQVRSVLVQGDIACDGARMVDEAADALGGLDTIVVTAVPLVLGRLSDVSDADVERCFDVVTHGFRRVAIAARRHLAESHGSIVAVSSLGAERYAGYYGALGPAKAALESTVRYLAVEFGRSGIRVNAVSPCLIDDPAHRPDAPDVVQFLAATAKRTPLNRRLARPSDIARVIAALAGPDFNCVTGQIVVVDGGYSLVA</sequence>
<accession>A0A7I7UQE1</accession>
<dbReference type="SUPFAM" id="SSF51735">
    <property type="entry name" value="NAD(P)-binding Rossmann-fold domains"/>
    <property type="match status" value="1"/>
</dbReference>
<comment type="similarity">
    <text evidence="1">Belongs to the short-chain dehydrogenases/reductases (SDR) family.</text>
</comment>
<dbReference type="PRINTS" id="PR00081">
    <property type="entry name" value="GDHRDH"/>
</dbReference>
<dbReference type="Gene3D" id="3.40.50.720">
    <property type="entry name" value="NAD(P)-binding Rossmann-like Domain"/>
    <property type="match status" value="1"/>
</dbReference>
<dbReference type="Pfam" id="PF13561">
    <property type="entry name" value="adh_short_C2"/>
    <property type="match status" value="1"/>
</dbReference>
<evidence type="ECO:0000313" key="4">
    <source>
        <dbReference type="Proteomes" id="UP000467252"/>
    </source>
</evidence>
<dbReference type="EMBL" id="AP022599">
    <property type="protein sequence ID" value="BBY83724.1"/>
    <property type="molecule type" value="Genomic_DNA"/>
</dbReference>
<dbReference type="InterPro" id="IPR051122">
    <property type="entry name" value="SDR_DHRS6-like"/>
</dbReference>
<dbReference type="InterPro" id="IPR002347">
    <property type="entry name" value="SDR_fam"/>
</dbReference>
<evidence type="ECO:0000256" key="2">
    <source>
        <dbReference type="ARBA" id="ARBA00023002"/>
    </source>
</evidence>
<keyword evidence="4" id="KW-1185">Reference proteome</keyword>